<sequence>MSGSLTHVLYEGASGYSLFTVNLQEEIAARSKQLQDAINDYNQFNRMVTLASFFPFTSAAQALENANDVSEGILNPHLKSLLNLVIPSEGTKGNKKQSAILLGVAERGLGGAIQGELAIPCDAGERALELIRGIRLHQEKFLAKEGLQKGDVATAQLGLGHSYSRGKVKFNVNRSDNMIIQAISLSDQLDKDLNTFAMRCREWYGWHFPELYKLVPDAHQYARLAVLIGDRTTLTEDSLPEMQEILDDDETRARNVLDASRASMGSDINEVDLINISTFAERVVKLAEYRKSLRAYLIEKMSIVAPNLSALIGETIAARLISHAGSLTNLAKYPASTVQILGAEKALFRALKTKGNTPKYGLIYHSSFIGRAGSKHKGRISRFLANKCSIACRIDCFSDVPTNKFGEALRAQVEERLNFFETGAPVSKNSDAIQKALTAIAADLGDDEDDDDDEEGDVDDVEISEAVKQVEKDQAESKKKNKGPLDPALAKIVASKDAPAASPKKEKSKKDKSEKKDKKEKRKRDEDEEVKEDGDKERRKKEKKEKKEGKEDKKEKKEKKSKRKSEA</sequence>
<evidence type="ECO:0000313" key="8">
    <source>
        <dbReference type="EMBL" id="KAL1406310.1"/>
    </source>
</evidence>
<feature type="domain" description="Nop" evidence="7">
    <location>
        <begin position="304"/>
        <end position="422"/>
    </location>
</feature>
<feature type="region of interest" description="Disordered" evidence="6">
    <location>
        <begin position="469"/>
        <end position="567"/>
    </location>
</feature>
<feature type="compositionally biased region" description="Basic and acidic residues" evidence="6">
    <location>
        <begin position="469"/>
        <end position="478"/>
    </location>
</feature>
<comment type="caution">
    <text evidence="8">The sequence shown here is derived from an EMBL/GenBank/DDBJ whole genome shotgun (WGS) entry which is preliminary data.</text>
</comment>
<organism evidence="8 9">
    <name type="scientific">Vanrija albida</name>
    <dbReference type="NCBI Taxonomy" id="181172"/>
    <lineage>
        <taxon>Eukaryota</taxon>
        <taxon>Fungi</taxon>
        <taxon>Dikarya</taxon>
        <taxon>Basidiomycota</taxon>
        <taxon>Agaricomycotina</taxon>
        <taxon>Tremellomycetes</taxon>
        <taxon>Trichosporonales</taxon>
        <taxon>Trichosporonaceae</taxon>
        <taxon>Vanrija</taxon>
    </lineage>
</organism>
<dbReference type="EMBL" id="JBBXJM010000006">
    <property type="protein sequence ID" value="KAL1406310.1"/>
    <property type="molecule type" value="Genomic_DNA"/>
</dbReference>
<feature type="compositionally biased region" description="Basic and acidic residues" evidence="6">
    <location>
        <begin position="503"/>
        <end position="517"/>
    </location>
</feature>
<evidence type="ECO:0000256" key="2">
    <source>
        <dbReference type="ARBA" id="ARBA00009211"/>
    </source>
</evidence>
<evidence type="ECO:0000256" key="5">
    <source>
        <dbReference type="ARBA" id="ARBA00040742"/>
    </source>
</evidence>
<dbReference type="Pfam" id="PF01798">
    <property type="entry name" value="Nop"/>
    <property type="match status" value="1"/>
</dbReference>
<dbReference type="PANTHER" id="PTHR10894">
    <property type="entry name" value="NUCLEOLAR PROTEIN 5 NUCLEOLAR PROTEIN NOP5 NOP58"/>
    <property type="match status" value="1"/>
</dbReference>
<dbReference type="PANTHER" id="PTHR10894:SF0">
    <property type="entry name" value="NUCLEOLAR PROTEIN 56"/>
    <property type="match status" value="1"/>
</dbReference>
<accession>A0ABR3PV83</accession>
<evidence type="ECO:0000256" key="4">
    <source>
        <dbReference type="ARBA" id="ARBA00023242"/>
    </source>
</evidence>
<reference evidence="8 9" key="1">
    <citation type="submission" date="2023-08" db="EMBL/GenBank/DDBJ databases">
        <title>Annotated Genome Sequence of Vanrija albida AlHP1.</title>
        <authorList>
            <person name="Herzog R."/>
        </authorList>
    </citation>
    <scope>NUCLEOTIDE SEQUENCE [LARGE SCALE GENOMIC DNA]</scope>
    <source>
        <strain evidence="8 9">AlHP1</strain>
    </source>
</reference>
<comment type="similarity">
    <text evidence="2">Belongs to the NOP5/NOP56 family.</text>
</comment>
<name>A0ABR3PV83_9TREE</name>
<dbReference type="Gene3D" id="1.10.287.4070">
    <property type="match status" value="1"/>
</dbReference>
<keyword evidence="3" id="KW-0690">Ribosome biogenesis</keyword>
<dbReference type="InterPro" id="IPR042239">
    <property type="entry name" value="Nop_C"/>
</dbReference>
<feature type="compositionally biased region" description="Basic residues" evidence="6">
    <location>
        <begin position="556"/>
        <end position="567"/>
    </location>
</feature>
<dbReference type="GeneID" id="95989049"/>
<dbReference type="RefSeq" id="XP_069206254.1">
    <property type="nucleotide sequence ID" value="XM_069356413.1"/>
</dbReference>
<protein>
    <recommendedName>
        <fullName evidence="5">Nucleolar protein 56</fullName>
    </recommendedName>
</protein>
<comment type="subcellular location">
    <subcellularLocation>
        <location evidence="1">Nucleus</location>
        <location evidence="1">Nucleolus</location>
    </subcellularLocation>
</comment>
<evidence type="ECO:0000313" key="9">
    <source>
        <dbReference type="Proteomes" id="UP001565368"/>
    </source>
</evidence>
<dbReference type="Proteomes" id="UP001565368">
    <property type="component" value="Unassembled WGS sequence"/>
</dbReference>
<dbReference type="PROSITE" id="PS51358">
    <property type="entry name" value="NOP"/>
    <property type="match status" value="1"/>
</dbReference>
<evidence type="ECO:0000256" key="1">
    <source>
        <dbReference type="ARBA" id="ARBA00004604"/>
    </source>
</evidence>
<dbReference type="Pfam" id="PF08156">
    <property type="entry name" value="NOP5NT"/>
    <property type="match status" value="1"/>
</dbReference>
<evidence type="ECO:0000259" key="7">
    <source>
        <dbReference type="PROSITE" id="PS51358"/>
    </source>
</evidence>
<keyword evidence="4" id="KW-0539">Nucleus</keyword>
<dbReference type="InterPro" id="IPR012974">
    <property type="entry name" value="NOP58/56_N"/>
</dbReference>
<keyword evidence="9" id="KW-1185">Reference proteome</keyword>
<dbReference type="SMART" id="SM00931">
    <property type="entry name" value="NOSIC"/>
    <property type="match status" value="1"/>
</dbReference>
<gene>
    <name evidence="8" type="primary">nop56</name>
    <name evidence="8" type="ORF">Q8F55_008006</name>
</gene>
<evidence type="ECO:0000256" key="6">
    <source>
        <dbReference type="SAM" id="MobiDB-lite"/>
    </source>
</evidence>
<dbReference type="Gene3D" id="1.10.246.90">
    <property type="entry name" value="Nop domain"/>
    <property type="match status" value="1"/>
</dbReference>
<dbReference type="InterPro" id="IPR036070">
    <property type="entry name" value="Nop_dom_sf"/>
</dbReference>
<dbReference type="InterPro" id="IPR002687">
    <property type="entry name" value="Nop_dom"/>
</dbReference>
<proteinExistence type="inferred from homology"/>
<dbReference type="InterPro" id="IPR012976">
    <property type="entry name" value="NOSIC"/>
</dbReference>
<dbReference type="SUPFAM" id="SSF89124">
    <property type="entry name" value="Nop domain"/>
    <property type="match status" value="1"/>
</dbReference>
<feature type="compositionally biased region" description="Basic and acidic residues" evidence="6">
    <location>
        <begin position="545"/>
        <end position="555"/>
    </location>
</feature>
<evidence type="ECO:0000256" key="3">
    <source>
        <dbReference type="ARBA" id="ARBA00022517"/>
    </source>
</evidence>
<dbReference type="InterPro" id="IPR045056">
    <property type="entry name" value="Nop56/Nop58"/>
</dbReference>